<sequence length="91" mass="10330">MKKSIAILLFILPVSLTFANCDPGRFRWECDLPLKPKPSASAHSLVYCGNSYGYMSTAQYDILSRYHRRSINMVLKINGEYVDSPCIPAER</sequence>
<reference evidence="2 3" key="1">
    <citation type="submission" date="2015-11" db="EMBL/GenBank/DDBJ databases">
        <title>Genomic analysis of 38 Legionella species identifies large and diverse effector repertoires.</title>
        <authorList>
            <person name="Burstein D."/>
            <person name="Amaro F."/>
            <person name="Zusman T."/>
            <person name="Lifshitz Z."/>
            <person name="Cohen O."/>
            <person name="Gilbert J.A."/>
            <person name="Pupko T."/>
            <person name="Shuman H.A."/>
            <person name="Segal G."/>
        </authorList>
    </citation>
    <scope>NUCLEOTIDE SEQUENCE [LARGE SCALE GENOMIC DNA]</scope>
    <source>
        <strain evidence="2 3">CDC#1442-AUS-E</strain>
    </source>
</reference>
<evidence type="ECO:0000313" key="2">
    <source>
        <dbReference type="EMBL" id="KTD49677.1"/>
    </source>
</evidence>
<protein>
    <submittedName>
        <fullName evidence="2">Uncharacterized protein</fullName>
    </submittedName>
</protein>
<dbReference type="OrthoDB" id="5639428at2"/>
<keyword evidence="3" id="KW-1185">Reference proteome</keyword>
<dbReference type="RefSeq" id="WP_058507993.1">
    <property type="nucleotide sequence ID" value="NZ_CAAAIK010000016.1"/>
</dbReference>
<proteinExistence type="predicted"/>
<dbReference type="PATRIC" id="fig|45073.5.peg.1995"/>
<evidence type="ECO:0000256" key="1">
    <source>
        <dbReference type="SAM" id="SignalP"/>
    </source>
</evidence>
<feature type="chain" id="PRO_5006917072" evidence="1">
    <location>
        <begin position="20"/>
        <end position="91"/>
    </location>
</feature>
<dbReference type="Proteomes" id="UP000054618">
    <property type="component" value="Unassembled WGS sequence"/>
</dbReference>
<dbReference type="AlphaFoldDB" id="A0A0W0XXY5"/>
<comment type="caution">
    <text evidence="2">The sequence shown here is derived from an EMBL/GenBank/DDBJ whole genome shotgun (WGS) entry which is preliminary data.</text>
</comment>
<gene>
    <name evidence="2" type="ORF">Lqui_1888</name>
</gene>
<evidence type="ECO:0000313" key="3">
    <source>
        <dbReference type="Proteomes" id="UP000054618"/>
    </source>
</evidence>
<feature type="signal peptide" evidence="1">
    <location>
        <begin position="1"/>
        <end position="19"/>
    </location>
</feature>
<dbReference type="EMBL" id="LNYS01000010">
    <property type="protein sequence ID" value="KTD49677.1"/>
    <property type="molecule type" value="Genomic_DNA"/>
</dbReference>
<name>A0A0W0XXY5_9GAMM</name>
<organism evidence="2 3">
    <name type="scientific">Legionella quinlivanii</name>
    <dbReference type="NCBI Taxonomy" id="45073"/>
    <lineage>
        <taxon>Bacteria</taxon>
        <taxon>Pseudomonadati</taxon>
        <taxon>Pseudomonadota</taxon>
        <taxon>Gammaproteobacteria</taxon>
        <taxon>Legionellales</taxon>
        <taxon>Legionellaceae</taxon>
        <taxon>Legionella</taxon>
    </lineage>
</organism>
<dbReference type="STRING" id="45073.Lqui_1888"/>
<keyword evidence="1" id="KW-0732">Signal</keyword>
<accession>A0A0W0XXY5</accession>